<keyword evidence="2" id="KW-1185">Reference proteome</keyword>
<evidence type="ECO:0000313" key="1">
    <source>
        <dbReference type="EMBL" id="GFH08385.1"/>
    </source>
</evidence>
<protein>
    <submittedName>
        <fullName evidence="1">Uncharacterized protein</fullName>
    </submittedName>
</protein>
<sequence>VTPLTAAAALQELTAGRLARLLQREPSGRLTLPLEGLDRRRVEAWRLSSCLAVALPAGLRDKLMERLAHCGTAGAGQ</sequence>
<name>A0A699YGN7_HAELA</name>
<gene>
    <name evidence="1" type="ORF">HaLaN_03335</name>
</gene>
<dbReference type="Proteomes" id="UP000485058">
    <property type="component" value="Unassembled WGS sequence"/>
</dbReference>
<comment type="caution">
    <text evidence="1">The sequence shown here is derived from an EMBL/GenBank/DDBJ whole genome shotgun (WGS) entry which is preliminary data.</text>
</comment>
<dbReference type="EMBL" id="BLLF01000157">
    <property type="protein sequence ID" value="GFH08385.1"/>
    <property type="molecule type" value="Genomic_DNA"/>
</dbReference>
<proteinExistence type="predicted"/>
<reference evidence="1 2" key="1">
    <citation type="submission" date="2020-02" db="EMBL/GenBank/DDBJ databases">
        <title>Draft genome sequence of Haematococcus lacustris strain NIES-144.</title>
        <authorList>
            <person name="Morimoto D."/>
            <person name="Nakagawa S."/>
            <person name="Yoshida T."/>
            <person name="Sawayama S."/>
        </authorList>
    </citation>
    <scope>NUCLEOTIDE SEQUENCE [LARGE SCALE GENOMIC DNA]</scope>
    <source>
        <strain evidence="1 2">NIES-144</strain>
    </source>
</reference>
<dbReference type="AlphaFoldDB" id="A0A699YGN7"/>
<accession>A0A699YGN7</accession>
<organism evidence="1 2">
    <name type="scientific">Haematococcus lacustris</name>
    <name type="common">Green alga</name>
    <name type="synonym">Haematococcus pluvialis</name>
    <dbReference type="NCBI Taxonomy" id="44745"/>
    <lineage>
        <taxon>Eukaryota</taxon>
        <taxon>Viridiplantae</taxon>
        <taxon>Chlorophyta</taxon>
        <taxon>core chlorophytes</taxon>
        <taxon>Chlorophyceae</taxon>
        <taxon>CS clade</taxon>
        <taxon>Chlamydomonadales</taxon>
        <taxon>Haematococcaceae</taxon>
        <taxon>Haematococcus</taxon>
    </lineage>
</organism>
<feature type="non-terminal residue" evidence="1">
    <location>
        <position position="77"/>
    </location>
</feature>
<evidence type="ECO:0000313" key="2">
    <source>
        <dbReference type="Proteomes" id="UP000485058"/>
    </source>
</evidence>
<feature type="non-terminal residue" evidence="1">
    <location>
        <position position="1"/>
    </location>
</feature>